<protein>
    <submittedName>
        <fullName evidence="4">LuxR family transcriptional regulator</fullName>
    </submittedName>
</protein>
<evidence type="ECO:0000313" key="4">
    <source>
        <dbReference type="EMBL" id="NED99723.1"/>
    </source>
</evidence>
<dbReference type="InterPro" id="IPR036388">
    <property type="entry name" value="WH-like_DNA-bd_sf"/>
</dbReference>
<keyword evidence="1" id="KW-0238">DNA-binding</keyword>
<dbReference type="InterPro" id="IPR039420">
    <property type="entry name" value="WalR-like"/>
</dbReference>
<organism evidence="4 5">
    <name type="scientific">Phytoactinopolyspora halotolerans</name>
    <dbReference type="NCBI Taxonomy" id="1981512"/>
    <lineage>
        <taxon>Bacteria</taxon>
        <taxon>Bacillati</taxon>
        <taxon>Actinomycetota</taxon>
        <taxon>Actinomycetes</taxon>
        <taxon>Jiangellales</taxon>
        <taxon>Jiangellaceae</taxon>
        <taxon>Phytoactinopolyspora</taxon>
    </lineage>
</organism>
<dbReference type="CDD" id="cd06170">
    <property type="entry name" value="LuxR_C_like"/>
    <property type="match status" value="1"/>
</dbReference>
<evidence type="ECO:0000256" key="1">
    <source>
        <dbReference type="ARBA" id="ARBA00023125"/>
    </source>
</evidence>
<dbReference type="EMBL" id="JAAGOA010000003">
    <property type="protein sequence ID" value="NED99723.1"/>
    <property type="molecule type" value="Genomic_DNA"/>
</dbReference>
<dbReference type="Gene3D" id="1.10.10.10">
    <property type="entry name" value="Winged helix-like DNA-binding domain superfamily/Winged helix DNA-binding domain"/>
    <property type="match status" value="1"/>
</dbReference>
<evidence type="ECO:0000313" key="5">
    <source>
        <dbReference type="Proteomes" id="UP000475214"/>
    </source>
</evidence>
<dbReference type="InterPro" id="IPR000792">
    <property type="entry name" value="Tscrpt_reg_LuxR_C"/>
</dbReference>
<dbReference type="RefSeq" id="WP_163734116.1">
    <property type="nucleotide sequence ID" value="NZ_JAAGOA010000003.1"/>
</dbReference>
<evidence type="ECO:0000259" key="3">
    <source>
        <dbReference type="PROSITE" id="PS50043"/>
    </source>
</evidence>
<proteinExistence type="predicted"/>
<dbReference type="GO" id="GO:0003677">
    <property type="term" value="F:DNA binding"/>
    <property type="evidence" value="ECO:0007669"/>
    <property type="project" value="UniProtKB-KW"/>
</dbReference>
<dbReference type="Gene3D" id="1.25.40.10">
    <property type="entry name" value="Tetratricopeptide repeat domain"/>
    <property type="match status" value="2"/>
</dbReference>
<dbReference type="PROSITE" id="PS50043">
    <property type="entry name" value="HTH_LUXR_2"/>
    <property type="match status" value="1"/>
</dbReference>
<dbReference type="PRINTS" id="PR00038">
    <property type="entry name" value="HTHLUXR"/>
</dbReference>
<dbReference type="InterPro" id="IPR011990">
    <property type="entry name" value="TPR-like_helical_dom_sf"/>
</dbReference>
<dbReference type="PROSITE" id="PS00622">
    <property type="entry name" value="HTH_LUXR_1"/>
    <property type="match status" value="1"/>
</dbReference>
<dbReference type="SMART" id="SM00421">
    <property type="entry name" value="HTH_LUXR"/>
    <property type="match status" value="1"/>
</dbReference>
<dbReference type="GO" id="GO:0006355">
    <property type="term" value="P:regulation of DNA-templated transcription"/>
    <property type="evidence" value="ECO:0007669"/>
    <property type="project" value="InterPro"/>
</dbReference>
<dbReference type="PROSITE" id="PS50005">
    <property type="entry name" value="TPR"/>
    <property type="match status" value="1"/>
</dbReference>
<accession>A0A6L9S505</accession>
<dbReference type="SUPFAM" id="SSF48452">
    <property type="entry name" value="TPR-like"/>
    <property type="match status" value="1"/>
</dbReference>
<dbReference type="Proteomes" id="UP000475214">
    <property type="component" value="Unassembled WGS sequence"/>
</dbReference>
<reference evidence="4 5" key="1">
    <citation type="submission" date="2020-02" db="EMBL/GenBank/DDBJ databases">
        <authorList>
            <person name="Li X.-J."/>
            <person name="Han X.-M."/>
        </authorList>
    </citation>
    <scope>NUCLEOTIDE SEQUENCE [LARGE SCALE GENOMIC DNA]</scope>
    <source>
        <strain evidence="4 5">CCTCC AB 2017055</strain>
    </source>
</reference>
<evidence type="ECO:0000256" key="2">
    <source>
        <dbReference type="PROSITE-ProRule" id="PRU00339"/>
    </source>
</evidence>
<dbReference type="AlphaFoldDB" id="A0A6L9S505"/>
<sequence length="542" mass="58280">MNELLSRAHAAYQRHDWQRAEELFDEARARGGLGADDLHAVADASWWLGHLDRSLETAAEAYRCYLDDTQPRRAAMEALGIAYLHALRGDEAEASGWMSRAAGLLSGEPDCPEQAYLAYLVDVEGGLDRWELDSVLTAADVVRESGRRHSDTTLVALGLTGRGHALIRQGRVADGMAALDDAMTTSLHDGLSPDWVGNVYCHLMSACHEVADVPRARHWTAAASRWVDSFSAAVLFAGICRVHRAQILQEAGAWEEAEREAARVCTDVEHLAVGTAAEAHYQVGEVRRLRGDYDGALAEYQRARELGRDPQPGSALVRLAQGQADAASSSIRAALLAETGDRLVRARLLAAQVEIALSAGDIETARAASAELSETAARYGSAGLNALARQAEGLVSLADGGAEEALPILRDACRLWRELDAPYECARVRLVLAQAYMALGDDDAAAAEQSVAADVFKRLGAAPDSPKPPRWGVGPPLPDGLTRREVEVLGLVAHGRTNRQIATSLTLSEKTVARHLSNIFAKTGVSSRTEAAAYAFQHRLAP</sequence>
<dbReference type="InterPro" id="IPR016032">
    <property type="entry name" value="Sig_transdc_resp-reg_C-effctor"/>
</dbReference>
<feature type="repeat" description="TPR" evidence="2">
    <location>
        <begin position="277"/>
        <end position="310"/>
    </location>
</feature>
<keyword evidence="5" id="KW-1185">Reference proteome</keyword>
<gene>
    <name evidence="4" type="ORF">G1H10_06040</name>
</gene>
<comment type="caution">
    <text evidence="4">The sequence shown here is derived from an EMBL/GenBank/DDBJ whole genome shotgun (WGS) entry which is preliminary data.</text>
</comment>
<feature type="domain" description="HTH luxR-type" evidence="3">
    <location>
        <begin position="474"/>
        <end position="539"/>
    </location>
</feature>
<dbReference type="SMART" id="SM00028">
    <property type="entry name" value="TPR"/>
    <property type="match status" value="3"/>
</dbReference>
<dbReference type="InterPro" id="IPR019734">
    <property type="entry name" value="TPR_rpt"/>
</dbReference>
<keyword evidence="2" id="KW-0802">TPR repeat</keyword>
<dbReference type="PANTHER" id="PTHR43214">
    <property type="entry name" value="TWO-COMPONENT RESPONSE REGULATOR"/>
    <property type="match status" value="1"/>
</dbReference>
<name>A0A6L9S505_9ACTN</name>
<dbReference type="SUPFAM" id="SSF46894">
    <property type="entry name" value="C-terminal effector domain of the bipartite response regulators"/>
    <property type="match status" value="1"/>
</dbReference>
<dbReference type="Pfam" id="PF00196">
    <property type="entry name" value="GerE"/>
    <property type="match status" value="1"/>
</dbReference>